<keyword evidence="6" id="KW-0675">Receptor</keyword>
<dbReference type="InterPro" id="IPR000276">
    <property type="entry name" value="GPCR_Rhodpsn"/>
</dbReference>
<dbReference type="Gene3D" id="1.20.1070.10">
    <property type="entry name" value="Rhodopsin 7-helix transmembrane proteins"/>
    <property type="match status" value="1"/>
</dbReference>
<feature type="transmembrane region" description="Helical" evidence="8">
    <location>
        <begin position="380"/>
        <end position="405"/>
    </location>
</feature>
<dbReference type="InterPro" id="IPR017452">
    <property type="entry name" value="GPCR_Rhodpsn_7TM"/>
</dbReference>
<evidence type="ECO:0000256" key="4">
    <source>
        <dbReference type="ARBA" id="ARBA00023040"/>
    </source>
</evidence>
<evidence type="ECO:0000313" key="11">
    <source>
        <dbReference type="Proteomes" id="UP000663828"/>
    </source>
</evidence>
<keyword evidence="3 8" id="KW-1133">Transmembrane helix</keyword>
<organism evidence="10 11">
    <name type="scientific">Adineta ricciae</name>
    <name type="common">Rotifer</name>
    <dbReference type="NCBI Taxonomy" id="249248"/>
    <lineage>
        <taxon>Eukaryota</taxon>
        <taxon>Metazoa</taxon>
        <taxon>Spiralia</taxon>
        <taxon>Gnathifera</taxon>
        <taxon>Rotifera</taxon>
        <taxon>Eurotatoria</taxon>
        <taxon>Bdelloidea</taxon>
        <taxon>Adinetida</taxon>
        <taxon>Adinetidae</taxon>
        <taxon>Adineta</taxon>
    </lineage>
</organism>
<name>A0A814MBJ7_ADIRI</name>
<evidence type="ECO:0000256" key="8">
    <source>
        <dbReference type="SAM" id="Phobius"/>
    </source>
</evidence>
<evidence type="ECO:0000259" key="9">
    <source>
        <dbReference type="PROSITE" id="PS50262"/>
    </source>
</evidence>
<feature type="transmembrane region" description="Helical" evidence="8">
    <location>
        <begin position="133"/>
        <end position="155"/>
    </location>
</feature>
<evidence type="ECO:0000256" key="1">
    <source>
        <dbReference type="ARBA" id="ARBA00004141"/>
    </source>
</evidence>
<evidence type="ECO:0000256" key="6">
    <source>
        <dbReference type="ARBA" id="ARBA00023170"/>
    </source>
</evidence>
<feature type="transmembrane region" description="Helical" evidence="8">
    <location>
        <begin position="295"/>
        <end position="318"/>
    </location>
</feature>
<dbReference type="Pfam" id="PF00001">
    <property type="entry name" value="7tm_1"/>
    <property type="match status" value="1"/>
</dbReference>
<keyword evidence="2 8" id="KW-0812">Transmembrane</keyword>
<dbReference type="GO" id="GO:0004930">
    <property type="term" value="F:G protein-coupled receptor activity"/>
    <property type="evidence" value="ECO:0007669"/>
    <property type="project" value="UniProtKB-KW"/>
</dbReference>
<dbReference type="PROSITE" id="PS50262">
    <property type="entry name" value="G_PROTEIN_RECEP_F1_2"/>
    <property type="match status" value="1"/>
</dbReference>
<protein>
    <recommendedName>
        <fullName evidence="9">G-protein coupled receptors family 1 profile domain-containing protein</fullName>
    </recommendedName>
</protein>
<comment type="caution">
    <text evidence="10">The sequence shown here is derived from an EMBL/GenBank/DDBJ whole genome shotgun (WGS) entry which is preliminary data.</text>
</comment>
<keyword evidence="11" id="KW-1185">Reference proteome</keyword>
<dbReference type="PRINTS" id="PR00237">
    <property type="entry name" value="GPCRRHODOPSN"/>
</dbReference>
<feature type="domain" description="G-protein coupled receptors family 1 profile" evidence="9">
    <location>
        <begin position="37"/>
        <end position="402"/>
    </location>
</feature>
<dbReference type="EMBL" id="CAJNOR010001103">
    <property type="protein sequence ID" value="CAF1075542.1"/>
    <property type="molecule type" value="Genomic_DNA"/>
</dbReference>
<gene>
    <name evidence="10" type="ORF">XAT740_LOCUS17046</name>
</gene>
<dbReference type="SUPFAM" id="SSF81321">
    <property type="entry name" value="Family A G protein-coupled receptor-like"/>
    <property type="match status" value="1"/>
</dbReference>
<proteinExistence type="predicted"/>
<keyword evidence="7" id="KW-0807">Transducer</keyword>
<dbReference type="AlphaFoldDB" id="A0A814MBJ7"/>
<dbReference type="PANTHER" id="PTHR24243">
    <property type="entry name" value="G-PROTEIN COUPLED RECEPTOR"/>
    <property type="match status" value="1"/>
</dbReference>
<accession>A0A814MBJ7</accession>
<evidence type="ECO:0000313" key="10">
    <source>
        <dbReference type="EMBL" id="CAF1075542.1"/>
    </source>
</evidence>
<comment type="subcellular location">
    <subcellularLocation>
        <location evidence="1">Membrane</location>
        <topology evidence="1">Multi-pass membrane protein</topology>
    </subcellularLocation>
</comment>
<evidence type="ECO:0000256" key="7">
    <source>
        <dbReference type="ARBA" id="ARBA00023224"/>
    </source>
</evidence>
<feature type="transmembrane region" description="Helical" evidence="8">
    <location>
        <begin position="175"/>
        <end position="195"/>
    </location>
</feature>
<keyword evidence="5 8" id="KW-0472">Membrane</keyword>
<reference evidence="10" key="1">
    <citation type="submission" date="2021-02" db="EMBL/GenBank/DDBJ databases">
        <authorList>
            <person name="Nowell W R."/>
        </authorList>
    </citation>
    <scope>NUCLEOTIDE SEQUENCE</scope>
</reference>
<evidence type="ECO:0000256" key="5">
    <source>
        <dbReference type="ARBA" id="ARBA00023136"/>
    </source>
</evidence>
<dbReference type="GO" id="GO:0005886">
    <property type="term" value="C:plasma membrane"/>
    <property type="evidence" value="ECO:0007669"/>
    <property type="project" value="TreeGrafter"/>
</dbReference>
<sequence length="436" mass="50101">MSNETSGEQSTMRNVLNTLLRLSFPYVVIISAIGICGNFLTIILLSKRSISKNFNNCTLIALALTDLLFNLMLVSRSISDLTQSSNEQLCRLLSFLSHLAELLSACFTAQFTAQRFIAVRFPLSVFIEKKIHLIHYLVVSLSIIFGVVYCVFLVKNNEYEDCHEELPLAWFLSDTLSSFLIPFTIIIVLNILTIIHLKKGFQNNQQVRFTKRSVHADIVPVNFPVKNTISYEMKLKKHFRPKFYENILITNAKDSVVQKQTQEGQLLIKGRTRSLDLLQRPSIIHTKSQSYRVTCMLILVSTCFLVLNAPFHICAIGLKVHLYKPSIAINDENEISVHHLNQFVQQPNKTSFDNHDFLYQAKLISYENEMTNHLKRMESIYVLVVITQYISYASYSINFLLYSLCGMKFRHELVRFMSKQRHPKGATRSIAVQNTL</sequence>
<evidence type="ECO:0000256" key="2">
    <source>
        <dbReference type="ARBA" id="ARBA00022692"/>
    </source>
</evidence>
<keyword evidence="4" id="KW-0297">G-protein coupled receptor</keyword>
<feature type="transmembrane region" description="Helical" evidence="8">
    <location>
        <begin position="24"/>
        <end position="45"/>
    </location>
</feature>
<evidence type="ECO:0000256" key="3">
    <source>
        <dbReference type="ARBA" id="ARBA00022989"/>
    </source>
</evidence>
<dbReference type="PANTHER" id="PTHR24243:SF230">
    <property type="entry name" value="G-PROTEIN COUPLED RECEPTORS FAMILY 1 PROFILE DOMAIN-CONTAINING PROTEIN"/>
    <property type="match status" value="1"/>
</dbReference>
<dbReference type="Proteomes" id="UP000663828">
    <property type="component" value="Unassembled WGS sequence"/>
</dbReference>